<keyword evidence="6" id="KW-1185">Reference proteome</keyword>
<keyword evidence="3" id="KW-0804">Transcription</keyword>
<dbReference type="Gene3D" id="3.40.50.2300">
    <property type="match status" value="1"/>
</dbReference>
<dbReference type="EMBL" id="VYSG01000005">
    <property type="protein sequence ID" value="NEG70566.1"/>
    <property type="molecule type" value="Genomic_DNA"/>
</dbReference>
<sequence>MRGLTATIRAHGLKVPDDIQVVGFDDSTIASMADPPLTTIRQPFDGIARHLVDQLMQLINGSQPLGITLPCELVVRQTTR</sequence>
<evidence type="ECO:0000256" key="3">
    <source>
        <dbReference type="ARBA" id="ARBA00023163"/>
    </source>
</evidence>
<accession>A0A6I5N257</accession>
<feature type="domain" description="Transcriptional regulator LacI/GalR-like sensor" evidence="4">
    <location>
        <begin position="3"/>
        <end position="79"/>
    </location>
</feature>
<evidence type="ECO:0000256" key="2">
    <source>
        <dbReference type="ARBA" id="ARBA00023125"/>
    </source>
</evidence>
<dbReference type="InterPro" id="IPR028082">
    <property type="entry name" value="Peripla_BP_I"/>
</dbReference>
<dbReference type="AlphaFoldDB" id="A0A6I5N257"/>
<dbReference type="Proteomes" id="UP000469292">
    <property type="component" value="Unassembled WGS sequence"/>
</dbReference>
<proteinExistence type="predicted"/>
<gene>
    <name evidence="5" type="ORF">F6S87_08170</name>
</gene>
<evidence type="ECO:0000313" key="6">
    <source>
        <dbReference type="Proteomes" id="UP000469292"/>
    </source>
</evidence>
<name>A0A6I5N257_9BIFI</name>
<dbReference type="PANTHER" id="PTHR30146:SF120">
    <property type="entry name" value="ALANINE RACEMASE"/>
    <property type="match status" value="1"/>
</dbReference>
<dbReference type="GO" id="GO:0003700">
    <property type="term" value="F:DNA-binding transcription factor activity"/>
    <property type="evidence" value="ECO:0007669"/>
    <property type="project" value="TreeGrafter"/>
</dbReference>
<evidence type="ECO:0000256" key="1">
    <source>
        <dbReference type="ARBA" id="ARBA00023015"/>
    </source>
</evidence>
<organism evidence="5 6">
    <name type="scientific">Bifidobacterium choloepi</name>
    <dbReference type="NCBI Taxonomy" id="2614131"/>
    <lineage>
        <taxon>Bacteria</taxon>
        <taxon>Bacillati</taxon>
        <taxon>Actinomycetota</taxon>
        <taxon>Actinomycetes</taxon>
        <taxon>Bifidobacteriales</taxon>
        <taxon>Bifidobacteriaceae</taxon>
        <taxon>Bifidobacterium</taxon>
    </lineage>
</organism>
<evidence type="ECO:0000313" key="5">
    <source>
        <dbReference type="EMBL" id="NEG70566.1"/>
    </source>
</evidence>
<keyword evidence="1" id="KW-0805">Transcription regulation</keyword>
<reference evidence="5 6" key="1">
    <citation type="submission" date="2019-09" db="EMBL/GenBank/DDBJ databases">
        <title>Phylogenetic characterization of a novel taxon of the genus Bifidobacterium: Bifidobacterium choloepi sp. nov.</title>
        <authorList>
            <person name="Modesto M."/>
            <person name="Satti M."/>
        </authorList>
    </citation>
    <scope>NUCLEOTIDE SEQUENCE [LARGE SCALE GENOMIC DNA]</scope>
    <source>
        <strain evidence="5 6">BRDM6</strain>
    </source>
</reference>
<dbReference type="GO" id="GO:0000976">
    <property type="term" value="F:transcription cis-regulatory region binding"/>
    <property type="evidence" value="ECO:0007669"/>
    <property type="project" value="TreeGrafter"/>
</dbReference>
<dbReference type="PANTHER" id="PTHR30146">
    <property type="entry name" value="LACI-RELATED TRANSCRIPTIONAL REPRESSOR"/>
    <property type="match status" value="1"/>
</dbReference>
<evidence type="ECO:0000259" key="4">
    <source>
        <dbReference type="Pfam" id="PF13377"/>
    </source>
</evidence>
<dbReference type="SUPFAM" id="SSF53822">
    <property type="entry name" value="Periplasmic binding protein-like I"/>
    <property type="match status" value="1"/>
</dbReference>
<dbReference type="Pfam" id="PF13377">
    <property type="entry name" value="Peripla_BP_3"/>
    <property type="match status" value="1"/>
</dbReference>
<protein>
    <recommendedName>
        <fullName evidence="4">Transcriptional regulator LacI/GalR-like sensor domain-containing protein</fullName>
    </recommendedName>
</protein>
<dbReference type="InterPro" id="IPR046335">
    <property type="entry name" value="LacI/GalR-like_sensor"/>
</dbReference>
<keyword evidence="2" id="KW-0238">DNA-binding</keyword>
<comment type="caution">
    <text evidence="5">The sequence shown here is derived from an EMBL/GenBank/DDBJ whole genome shotgun (WGS) entry which is preliminary data.</text>
</comment>